<dbReference type="KEGG" id="rva:Rvan_0388"/>
<keyword evidence="3" id="KW-1185">Reference proteome</keyword>
<dbReference type="InterPro" id="IPR036869">
    <property type="entry name" value="J_dom_sf"/>
</dbReference>
<reference evidence="3" key="1">
    <citation type="journal article" date="2011" name="J. Bacteriol.">
        <title>Genome sequences of eight morphologically diverse alphaproteobacteria.</title>
        <authorList>
            <consortium name="US DOE Joint Genome Institute"/>
            <person name="Brown P.J."/>
            <person name="Kysela D.T."/>
            <person name="Buechlein A."/>
            <person name="Hemmerich C."/>
            <person name="Brun Y.V."/>
        </authorList>
    </citation>
    <scope>NUCLEOTIDE SEQUENCE [LARGE SCALE GENOMIC DNA]</scope>
    <source>
        <strain evidence="3">ATCC 17100 / ATH 3.1.1 / DSM 162 / LMG 4299</strain>
    </source>
</reference>
<evidence type="ECO:0000313" key="3">
    <source>
        <dbReference type="Proteomes" id="UP000001399"/>
    </source>
</evidence>
<dbReference type="HOGENOM" id="CLU_1389295_0_0_5"/>
<organism evidence="2 3">
    <name type="scientific">Rhodomicrobium vannielii (strain ATCC 17100 / DSM 162 / LMG 4299 / NCIMB 10020 / ATH 3.1.1)</name>
    <dbReference type="NCBI Taxonomy" id="648757"/>
    <lineage>
        <taxon>Bacteria</taxon>
        <taxon>Pseudomonadati</taxon>
        <taxon>Pseudomonadota</taxon>
        <taxon>Alphaproteobacteria</taxon>
        <taxon>Hyphomicrobiales</taxon>
        <taxon>Hyphomicrobiaceae</taxon>
        <taxon>Rhodomicrobium</taxon>
    </lineage>
</organism>
<gene>
    <name evidence="2" type="ordered locus">Rvan_0388</name>
</gene>
<proteinExistence type="predicted"/>
<feature type="domain" description="J" evidence="1">
    <location>
        <begin position="78"/>
        <end position="145"/>
    </location>
</feature>
<dbReference type="STRING" id="648757.Rvan_0388"/>
<accession>E3I7Q8</accession>
<dbReference type="InterPro" id="IPR001623">
    <property type="entry name" value="DnaJ_domain"/>
</dbReference>
<dbReference type="SUPFAM" id="SSF46565">
    <property type="entry name" value="Chaperone J-domain"/>
    <property type="match status" value="1"/>
</dbReference>
<protein>
    <submittedName>
        <fullName evidence="2">Heat shock protein DnaJ domain protein</fullName>
    </submittedName>
</protein>
<name>E3I7Q8_RHOVT</name>
<dbReference type="Proteomes" id="UP000001399">
    <property type="component" value="Chromosome"/>
</dbReference>
<evidence type="ECO:0000313" key="2">
    <source>
        <dbReference type="EMBL" id="ADP69674.1"/>
    </source>
</evidence>
<dbReference type="PROSITE" id="PS50076">
    <property type="entry name" value="DNAJ_2"/>
    <property type="match status" value="1"/>
</dbReference>
<dbReference type="Gene3D" id="1.10.287.110">
    <property type="entry name" value="DnaJ domain"/>
    <property type="match status" value="1"/>
</dbReference>
<keyword evidence="2" id="KW-0346">Stress response</keyword>
<dbReference type="EMBL" id="CP002292">
    <property type="protein sequence ID" value="ADP69674.1"/>
    <property type="molecule type" value="Genomic_DNA"/>
</dbReference>
<evidence type="ECO:0000259" key="1">
    <source>
        <dbReference type="PROSITE" id="PS50076"/>
    </source>
</evidence>
<sequence length="196" mass="22064">MRSHEALSAALGMLSYPHLVRQARRSALPPGVTFLLEVAVGETRAVREAEALTGCSEMVLRKAAGFFIEQILLNRDGDNYRTLGASRETSNGEIRRHMALIMRWLHPDLFPNSDGFDRSLYVGRVTGAWETIKTVERRAAYDTSLAGGRSQSSNVPRLTHGPGAVVRNARRKQIIRPRRKDTHFWRIVFLLLGSRK</sequence>
<dbReference type="AlphaFoldDB" id="E3I7Q8"/>
<dbReference type="eggNOG" id="COG0484">
    <property type="taxonomic scope" value="Bacteria"/>
</dbReference>